<name>A0ABW7UC97_9ACTN</name>
<feature type="region of interest" description="Disordered" evidence="1">
    <location>
        <begin position="92"/>
        <end position="253"/>
    </location>
</feature>
<feature type="transmembrane region" description="Helical" evidence="2">
    <location>
        <begin position="81"/>
        <end position="99"/>
    </location>
</feature>
<sequence length="265" mass="26692">MATTTTGAASASGTLPSGTWHDGDVRLLDEIPVGAVLEGAAPEGASGSDAPAELMGASTSAEGRAARRRQRARWRKNQRRAVVATAVALVGGGLAVSGMDRQSGDRAQAATAPQDPGAGAVDERVEQATPPPSVRPDAHRASVAPSAPPAESSVPDRSRRQYATTSLRTTPPISRAHAAAPVHRTEPSVPEPRNTSPASSAPEPASPPARTGTTGTTDTPAQPPAPTDATGSPSQVPATQPDTPPASTSPSELCVLVVCLPVSVS</sequence>
<feature type="region of interest" description="Disordered" evidence="1">
    <location>
        <begin position="38"/>
        <end position="80"/>
    </location>
</feature>
<organism evidence="3 4">
    <name type="scientific">Streptomyces litmocidini</name>
    <dbReference type="NCBI Taxonomy" id="67318"/>
    <lineage>
        <taxon>Bacteria</taxon>
        <taxon>Bacillati</taxon>
        <taxon>Actinomycetota</taxon>
        <taxon>Actinomycetes</taxon>
        <taxon>Kitasatosporales</taxon>
        <taxon>Streptomycetaceae</taxon>
        <taxon>Streptomyces</taxon>
    </lineage>
</organism>
<reference evidence="3 4" key="1">
    <citation type="submission" date="2024-10" db="EMBL/GenBank/DDBJ databases">
        <title>The Natural Products Discovery Center: Release of the First 8490 Sequenced Strains for Exploring Actinobacteria Biosynthetic Diversity.</title>
        <authorList>
            <person name="Kalkreuter E."/>
            <person name="Kautsar S.A."/>
            <person name="Yang D."/>
            <person name="Bader C.D."/>
            <person name="Teijaro C.N."/>
            <person name="Fluegel L."/>
            <person name="Davis C.M."/>
            <person name="Simpson J.R."/>
            <person name="Lauterbach L."/>
            <person name="Steele A.D."/>
            <person name="Gui C."/>
            <person name="Meng S."/>
            <person name="Li G."/>
            <person name="Viehrig K."/>
            <person name="Ye F."/>
            <person name="Su P."/>
            <person name="Kiefer A.F."/>
            <person name="Nichols A."/>
            <person name="Cepeda A.J."/>
            <person name="Yan W."/>
            <person name="Fan B."/>
            <person name="Jiang Y."/>
            <person name="Adhikari A."/>
            <person name="Zheng C.-J."/>
            <person name="Schuster L."/>
            <person name="Cowan T.M."/>
            <person name="Smanski M.J."/>
            <person name="Chevrette M.G."/>
            <person name="De Carvalho L.P.S."/>
            <person name="Shen B."/>
        </authorList>
    </citation>
    <scope>NUCLEOTIDE SEQUENCE [LARGE SCALE GENOMIC DNA]</scope>
    <source>
        <strain evidence="3 4">NPDC020602</strain>
    </source>
</reference>
<accession>A0ABW7UC97</accession>
<feature type="compositionally biased region" description="Polar residues" evidence="1">
    <location>
        <begin position="161"/>
        <end position="172"/>
    </location>
</feature>
<keyword evidence="4" id="KW-1185">Reference proteome</keyword>
<dbReference type="RefSeq" id="WP_398711368.1">
    <property type="nucleotide sequence ID" value="NZ_JBIRUI010000012.1"/>
</dbReference>
<feature type="compositionally biased region" description="Low complexity" evidence="1">
    <location>
        <begin position="141"/>
        <end position="153"/>
    </location>
</feature>
<feature type="compositionally biased region" description="Low complexity" evidence="1">
    <location>
        <begin position="196"/>
        <end position="220"/>
    </location>
</feature>
<keyword evidence="2" id="KW-0812">Transmembrane</keyword>
<comment type="caution">
    <text evidence="3">The sequence shown here is derived from an EMBL/GenBank/DDBJ whole genome shotgun (WGS) entry which is preliminary data.</text>
</comment>
<evidence type="ECO:0000313" key="3">
    <source>
        <dbReference type="EMBL" id="MFI1717076.1"/>
    </source>
</evidence>
<evidence type="ECO:0000313" key="4">
    <source>
        <dbReference type="Proteomes" id="UP001611339"/>
    </source>
</evidence>
<protein>
    <submittedName>
        <fullName evidence="3">Uncharacterized protein</fullName>
    </submittedName>
</protein>
<proteinExistence type="predicted"/>
<dbReference type="EMBL" id="JBIRUI010000012">
    <property type="protein sequence ID" value="MFI1717076.1"/>
    <property type="molecule type" value="Genomic_DNA"/>
</dbReference>
<feature type="region of interest" description="Disordered" evidence="1">
    <location>
        <begin position="1"/>
        <end position="23"/>
    </location>
</feature>
<feature type="compositionally biased region" description="Basic residues" evidence="1">
    <location>
        <begin position="66"/>
        <end position="79"/>
    </location>
</feature>
<gene>
    <name evidence="3" type="ORF">ACH407_26335</name>
</gene>
<evidence type="ECO:0000256" key="1">
    <source>
        <dbReference type="SAM" id="MobiDB-lite"/>
    </source>
</evidence>
<keyword evidence="2" id="KW-0472">Membrane</keyword>
<feature type="compositionally biased region" description="Polar residues" evidence="1">
    <location>
        <begin position="232"/>
        <end position="248"/>
    </location>
</feature>
<dbReference type="Proteomes" id="UP001611339">
    <property type="component" value="Unassembled WGS sequence"/>
</dbReference>
<keyword evidence="2" id="KW-1133">Transmembrane helix</keyword>
<evidence type="ECO:0000256" key="2">
    <source>
        <dbReference type="SAM" id="Phobius"/>
    </source>
</evidence>
<feature type="compositionally biased region" description="Low complexity" evidence="1">
    <location>
        <begin position="1"/>
        <end position="19"/>
    </location>
</feature>